<dbReference type="AlphaFoldDB" id="A0A8J3CFG0"/>
<dbReference type="EMBL" id="BMMK01000022">
    <property type="protein sequence ID" value="GGM67734.1"/>
    <property type="molecule type" value="Genomic_DNA"/>
</dbReference>
<protein>
    <submittedName>
        <fullName evidence="1">Uncharacterized protein</fullName>
    </submittedName>
</protein>
<evidence type="ECO:0000313" key="2">
    <source>
        <dbReference type="Proteomes" id="UP000637578"/>
    </source>
</evidence>
<comment type="caution">
    <text evidence="1">The sequence shown here is derived from an EMBL/GenBank/DDBJ whole genome shotgun (WGS) entry which is preliminary data.</text>
</comment>
<reference evidence="1" key="1">
    <citation type="journal article" date="2014" name="Int. J. Syst. Evol. Microbiol.">
        <title>Complete genome sequence of Corynebacterium casei LMG S-19264T (=DSM 44701T), isolated from a smear-ripened cheese.</title>
        <authorList>
            <consortium name="US DOE Joint Genome Institute (JGI-PGF)"/>
            <person name="Walter F."/>
            <person name="Albersmeier A."/>
            <person name="Kalinowski J."/>
            <person name="Ruckert C."/>
        </authorList>
    </citation>
    <scope>NUCLEOTIDE SEQUENCE</scope>
    <source>
        <strain evidence="1">CGMCC 4.5737</strain>
    </source>
</reference>
<evidence type="ECO:0000313" key="1">
    <source>
        <dbReference type="EMBL" id="GGM67734.1"/>
    </source>
</evidence>
<reference evidence="1" key="2">
    <citation type="submission" date="2020-09" db="EMBL/GenBank/DDBJ databases">
        <authorList>
            <person name="Sun Q."/>
            <person name="Zhou Y."/>
        </authorList>
    </citation>
    <scope>NUCLEOTIDE SEQUENCE</scope>
    <source>
        <strain evidence="1">CGMCC 4.5737</strain>
    </source>
</reference>
<sequence>MSKEAAVLPLAFAVLGLIAVVTAAITPRRRRTHEAQQQTDVGRHVPESAVEQTVQLSPIAPQSDEEAERLALRVPAYLQTPRGVGRG</sequence>
<gene>
    <name evidence="1" type="ORF">GCM10012275_42910</name>
</gene>
<accession>A0A8J3CFG0</accession>
<dbReference type="Proteomes" id="UP000637578">
    <property type="component" value="Unassembled WGS sequence"/>
</dbReference>
<proteinExistence type="predicted"/>
<organism evidence="1 2">
    <name type="scientific">Longimycelium tulufanense</name>
    <dbReference type="NCBI Taxonomy" id="907463"/>
    <lineage>
        <taxon>Bacteria</taxon>
        <taxon>Bacillati</taxon>
        <taxon>Actinomycetota</taxon>
        <taxon>Actinomycetes</taxon>
        <taxon>Pseudonocardiales</taxon>
        <taxon>Pseudonocardiaceae</taxon>
        <taxon>Longimycelium</taxon>
    </lineage>
</organism>
<keyword evidence="2" id="KW-1185">Reference proteome</keyword>
<name>A0A8J3CFG0_9PSEU</name>